<sequence>MDLSGMFGRLRGWRNGHGWLRCMRQLVPLLLAAFLHRIRLTSLSRFVTANEELSIGGSCVGLLVAPPVDVPWYCQSCAKKNAKRSSSSSKGAPLGKKPRK</sequence>
<dbReference type="Proteomes" id="UP000887564">
    <property type="component" value="Unplaced"/>
</dbReference>
<proteinExistence type="predicted"/>
<protein>
    <submittedName>
        <fullName evidence="3">Secreted protein</fullName>
    </submittedName>
</protein>
<keyword evidence="2" id="KW-1185">Reference proteome</keyword>
<evidence type="ECO:0000256" key="1">
    <source>
        <dbReference type="SAM" id="MobiDB-lite"/>
    </source>
</evidence>
<accession>A0A914RXF4</accession>
<evidence type="ECO:0000313" key="3">
    <source>
        <dbReference type="WBParaSite" id="PEQ_0001087701-mRNA-1"/>
    </source>
</evidence>
<organism evidence="2 3">
    <name type="scientific">Parascaris equorum</name>
    <name type="common">Equine roundworm</name>
    <dbReference type="NCBI Taxonomy" id="6256"/>
    <lineage>
        <taxon>Eukaryota</taxon>
        <taxon>Metazoa</taxon>
        <taxon>Ecdysozoa</taxon>
        <taxon>Nematoda</taxon>
        <taxon>Chromadorea</taxon>
        <taxon>Rhabditida</taxon>
        <taxon>Spirurina</taxon>
        <taxon>Ascaridomorpha</taxon>
        <taxon>Ascaridoidea</taxon>
        <taxon>Ascarididae</taxon>
        <taxon>Parascaris</taxon>
    </lineage>
</organism>
<reference evidence="3" key="1">
    <citation type="submission" date="2022-11" db="UniProtKB">
        <authorList>
            <consortium name="WormBaseParasite"/>
        </authorList>
    </citation>
    <scope>IDENTIFICATION</scope>
</reference>
<dbReference type="AlphaFoldDB" id="A0A914RXF4"/>
<feature type="region of interest" description="Disordered" evidence="1">
    <location>
        <begin position="79"/>
        <end position="100"/>
    </location>
</feature>
<dbReference type="WBParaSite" id="PEQ_0001087701-mRNA-1">
    <property type="protein sequence ID" value="PEQ_0001087701-mRNA-1"/>
    <property type="gene ID" value="PEQ_0001087701"/>
</dbReference>
<name>A0A914RXF4_PAREQ</name>
<evidence type="ECO:0000313" key="2">
    <source>
        <dbReference type="Proteomes" id="UP000887564"/>
    </source>
</evidence>